<keyword evidence="2" id="KW-1185">Reference proteome</keyword>
<organism evidence="1 2">
    <name type="scientific">Primorskyibacter flagellatus</name>
    <dbReference type="NCBI Taxonomy" id="1387277"/>
    <lineage>
        <taxon>Bacteria</taxon>
        <taxon>Pseudomonadati</taxon>
        <taxon>Pseudomonadota</taxon>
        <taxon>Alphaproteobacteria</taxon>
        <taxon>Rhodobacterales</taxon>
        <taxon>Roseobacteraceae</taxon>
        <taxon>Primorskyibacter</taxon>
    </lineage>
</organism>
<name>A0A917AB37_9RHOB</name>
<evidence type="ECO:0008006" key="3">
    <source>
        <dbReference type="Google" id="ProtNLM"/>
    </source>
</evidence>
<evidence type="ECO:0000313" key="1">
    <source>
        <dbReference type="EMBL" id="GGE39504.1"/>
    </source>
</evidence>
<evidence type="ECO:0000313" key="2">
    <source>
        <dbReference type="Proteomes" id="UP000612855"/>
    </source>
</evidence>
<comment type="caution">
    <text evidence="1">The sequence shown here is derived from an EMBL/GenBank/DDBJ whole genome shotgun (WGS) entry which is preliminary data.</text>
</comment>
<gene>
    <name evidence="1" type="ORF">GCM10011360_28970</name>
</gene>
<dbReference type="RefSeq" id="WP_188478514.1">
    <property type="nucleotide sequence ID" value="NZ_BMFJ01000002.1"/>
</dbReference>
<dbReference type="Proteomes" id="UP000612855">
    <property type="component" value="Unassembled WGS sequence"/>
</dbReference>
<proteinExistence type="predicted"/>
<dbReference type="SUPFAM" id="SSF109709">
    <property type="entry name" value="KorB DNA-binding domain-like"/>
    <property type="match status" value="1"/>
</dbReference>
<dbReference type="EMBL" id="BMFJ01000002">
    <property type="protein sequence ID" value="GGE39504.1"/>
    <property type="molecule type" value="Genomic_DNA"/>
</dbReference>
<accession>A0A917AB37</accession>
<dbReference type="AlphaFoldDB" id="A0A917AB37"/>
<sequence length="126" mass="14543">MREPETLRVHIPLELRRRGGRPRILPPKHVEAAMGRGQDPHLLRAVGRAWAWRQRMERGEVTTIADLAAEEGLSDRYVSRLLRLAWLAPDVLERLVLRREPCAISLYDLCFVASLPWDEQPGRAFD</sequence>
<reference evidence="2" key="1">
    <citation type="journal article" date="2019" name="Int. J. Syst. Evol. Microbiol.">
        <title>The Global Catalogue of Microorganisms (GCM) 10K type strain sequencing project: providing services to taxonomists for standard genome sequencing and annotation.</title>
        <authorList>
            <consortium name="The Broad Institute Genomics Platform"/>
            <consortium name="The Broad Institute Genome Sequencing Center for Infectious Disease"/>
            <person name="Wu L."/>
            <person name="Ma J."/>
        </authorList>
    </citation>
    <scope>NUCLEOTIDE SEQUENCE [LARGE SCALE GENOMIC DNA]</scope>
    <source>
        <strain evidence="2">CGMCC 1.12664</strain>
    </source>
</reference>
<protein>
    <recommendedName>
        <fullName evidence="3">Phage-related protein</fullName>
    </recommendedName>
</protein>